<reference evidence="3 4" key="1">
    <citation type="submission" date="2016-10" db="EMBL/GenBank/DDBJ databases">
        <authorList>
            <person name="de Groot N.N."/>
        </authorList>
    </citation>
    <scope>NUCLEOTIDE SEQUENCE [LARGE SCALE GENOMIC DNA]</scope>
    <source>
        <strain evidence="3 4">DSM 27375</strain>
    </source>
</reference>
<name>A0A1G7M9A7_9RHOB</name>
<evidence type="ECO:0000313" key="3">
    <source>
        <dbReference type="EMBL" id="SDF58317.1"/>
    </source>
</evidence>
<feature type="signal peptide" evidence="1">
    <location>
        <begin position="1"/>
        <end position="42"/>
    </location>
</feature>
<gene>
    <name evidence="3" type="ORF">SAMN04488117_105143</name>
</gene>
<dbReference type="AlphaFoldDB" id="A0A1G7M9A7"/>
<dbReference type="PROSITE" id="PS51257">
    <property type="entry name" value="PROKAR_LIPOPROTEIN"/>
    <property type="match status" value="1"/>
</dbReference>
<feature type="chain" id="PRO_5010183263" evidence="1">
    <location>
        <begin position="43"/>
        <end position="288"/>
    </location>
</feature>
<keyword evidence="1" id="KW-0732">Signal</keyword>
<dbReference type="EMBL" id="FNBL01000005">
    <property type="protein sequence ID" value="SDF58317.1"/>
    <property type="molecule type" value="Genomic_DNA"/>
</dbReference>
<proteinExistence type="predicted"/>
<organism evidence="3 4">
    <name type="scientific">Celeribacter baekdonensis</name>
    <dbReference type="NCBI Taxonomy" id="875171"/>
    <lineage>
        <taxon>Bacteria</taxon>
        <taxon>Pseudomonadati</taxon>
        <taxon>Pseudomonadota</taxon>
        <taxon>Alphaproteobacteria</taxon>
        <taxon>Rhodobacterales</taxon>
        <taxon>Roseobacteraceae</taxon>
        <taxon>Celeribacter</taxon>
    </lineage>
</organism>
<dbReference type="Proteomes" id="UP000182284">
    <property type="component" value="Unassembled WGS sequence"/>
</dbReference>
<evidence type="ECO:0000259" key="2">
    <source>
        <dbReference type="Pfam" id="PF11412"/>
    </source>
</evidence>
<sequence>MTASRVYMGAMTHPISNTFAAACFGLASLGFASLGFAPAAVAESPADMARIEVLPGWQMDNGHQMAAIRITLAPGWHTYWRAPGEAGIPPQFDWSGSENISAVTVHWPVPELFSENGMWYLGYEREVVLPIEITPNAAGDIALDGVMDLGVCNDICMPLQAAIGATFAQNARTGSIADSGQIRKALADQPQKVTGARCNATPLSDGMRLTATLNVPHLGTREVAIVEHPDRYMWVSEAMVTRTGGSVSVQSDLVPSDTQPFMVDRSALTITVIGGGQAYEAQGCTGGS</sequence>
<evidence type="ECO:0000313" key="4">
    <source>
        <dbReference type="Proteomes" id="UP000182284"/>
    </source>
</evidence>
<feature type="domain" description="Thiol:disulfide interchange protein DsbD N-terminal" evidence="2">
    <location>
        <begin position="60"/>
        <end position="161"/>
    </location>
</feature>
<dbReference type="InterPro" id="IPR028250">
    <property type="entry name" value="DsbDN"/>
</dbReference>
<evidence type="ECO:0000256" key="1">
    <source>
        <dbReference type="SAM" id="SignalP"/>
    </source>
</evidence>
<accession>A0A1G7M9A7</accession>
<dbReference type="RefSeq" id="WP_143026796.1">
    <property type="nucleotide sequence ID" value="NZ_FNBL01000005.1"/>
</dbReference>
<dbReference type="OrthoDB" id="9811036at2"/>
<protein>
    <submittedName>
        <fullName evidence="3">Disulphide bond corrector protein DsbC</fullName>
    </submittedName>
</protein>
<dbReference type="Pfam" id="PF11412">
    <property type="entry name" value="DsbD_N"/>
    <property type="match status" value="1"/>
</dbReference>